<proteinExistence type="predicted"/>
<keyword evidence="3" id="KW-1185">Reference proteome</keyword>
<dbReference type="OMA" id="KMDFHYS"/>
<dbReference type="STRING" id="105231.A0A1Y1HNU8"/>
<dbReference type="PANTHER" id="PTHR33504">
    <property type="entry name" value="NADH DEHYDROGENASE (UBIQUINONE) 1 BETA SUBCOMPLEX, 4"/>
    <property type="match status" value="1"/>
</dbReference>
<dbReference type="EMBL" id="DF237000">
    <property type="protein sequence ID" value="GAQ80325.1"/>
    <property type="molecule type" value="Genomic_DNA"/>
</dbReference>
<gene>
    <name evidence="2" type="ORF">KFL_000510260</name>
</gene>
<dbReference type="PANTHER" id="PTHR33504:SF2">
    <property type="entry name" value="PROTEIN MFI"/>
    <property type="match status" value="1"/>
</dbReference>
<reference evidence="2 3" key="1">
    <citation type="journal article" date="2014" name="Nat. Commun.">
        <title>Klebsormidium flaccidum genome reveals primary factors for plant terrestrial adaptation.</title>
        <authorList>
            <person name="Hori K."/>
            <person name="Maruyama F."/>
            <person name="Fujisawa T."/>
            <person name="Togashi T."/>
            <person name="Yamamoto N."/>
            <person name="Seo M."/>
            <person name="Sato S."/>
            <person name="Yamada T."/>
            <person name="Mori H."/>
            <person name="Tajima N."/>
            <person name="Moriyama T."/>
            <person name="Ikeuchi M."/>
            <person name="Watanabe M."/>
            <person name="Wada H."/>
            <person name="Kobayashi K."/>
            <person name="Saito M."/>
            <person name="Masuda T."/>
            <person name="Sasaki-Sekimoto Y."/>
            <person name="Mashiguchi K."/>
            <person name="Awai K."/>
            <person name="Shimojima M."/>
            <person name="Masuda S."/>
            <person name="Iwai M."/>
            <person name="Nobusawa T."/>
            <person name="Narise T."/>
            <person name="Kondo S."/>
            <person name="Saito H."/>
            <person name="Sato R."/>
            <person name="Murakawa M."/>
            <person name="Ihara Y."/>
            <person name="Oshima-Yamada Y."/>
            <person name="Ohtaka K."/>
            <person name="Satoh M."/>
            <person name="Sonobe K."/>
            <person name="Ishii M."/>
            <person name="Ohtani R."/>
            <person name="Kanamori-Sato M."/>
            <person name="Honoki R."/>
            <person name="Miyazaki D."/>
            <person name="Mochizuki H."/>
            <person name="Umetsu J."/>
            <person name="Higashi K."/>
            <person name="Shibata D."/>
            <person name="Kamiya Y."/>
            <person name="Sato N."/>
            <person name="Nakamura Y."/>
            <person name="Tabata S."/>
            <person name="Ida S."/>
            <person name="Kurokawa K."/>
            <person name="Ohta H."/>
        </authorList>
    </citation>
    <scope>NUCLEOTIDE SEQUENCE [LARGE SCALE GENOMIC DNA]</scope>
    <source>
        <strain evidence="2 3">NIES-2285</strain>
    </source>
</reference>
<evidence type="ECO:0000313" key="3">
    <source>
        <dbReference type="Proteomes" id="UP000054558"/>
    </source>
</evidence>
<dbReference type="OrthoDB" id="10253073at2759"/>
<accession>A0A1Y1HNU8</accession>
<organism evidence="2 3">
    <name type="scientific">Klebsormidium nitens</name>
    <name type="common">Green alga</name>
    <name type="synonym">Ulothrix nitens</name>
    <dbReference type="NCBI Taxonomy" id="105231"/>
    <lineage>
        <taxon>Eukaryota</taxon>
        <taxon>Viridiplantae</taxon>
        <taxon>Streptophyta</taxon>
        <taxon>Klebsormidiophyceae</taxon>
        <taxon>Klebsormidiales</taxon>
        <taxon>Klebsormidiaceae</taxon>
        <taxon>Klebsormidium</taxon>
    </lineage>
</organism>
<evidence type="ECO:0000256" key="1">
    <source>
        <dbReference type="SAM" id="MobiDB-lite"/>
    </source>
</evidence>
<name>A0A1Y1HNU8_KLENI</name>
<evidence type="ECO:0000313" key="2">
    <source>
        <dbReference type="EMBL" id="GAQ80325.1"/>
    </source>
</evidence>
<sequence length="372" mass="42668">MSRSVPALPRFKFAALPAPPLHSQLRARTLLARSRRRFKSAQIFELHQRHCRGATGGSRSQGSDSEHTWPRDLTYAVVLLLLTICEGRHACALSGLRPLSTRQDVLPDVTSGNMARKDFSMPESPGRDIAVKKLQRAWKSYWNRKVYRYFRDLIRFRERGDPALLLRSINPTEARYAEAAAGLHVRFRLGGDTFPPMVFYKIYTHRPVTDVCSFCPRDYAALSQRRGKRQPGTRKQSGGEEEDWYLRWENNGWRPVAERLLQPVDPVTVRTAAVRRPFHYSKLKRREDLEQLARRKKLEWFQQMYKSGREASDFGTDDSGPPGDDVSAAEGDSEDCDLLSWTTGLDFDTYQREWVTLATSSRQDSQETDGAV</sequence>
<feature type="region of interest" description="Disordered" evidence="1">
    <location>
        <begin position="310"/>
        <end position="335"/>
    </location>
</feature>
<dbReference type="AlphaFoldDB" id="A0A1Y1HNU8"/>
<protein>
    <submittedName>
        <fullName evidence="2">Uncharacterized protein</fullName>
    </submittedName>
</protein>
<dbReference type="Proteomes" id="UP000054558">
    <property type="component" value="Unassembled WGS sequence"/>
</dbReference>